<evidence type="ECO:0000313" key="3">
    <source>
        <dbReference type="Proteomes" id="UP000236621"/>
    </source>
</evidence>
<accession>A0A2K3QIB8</accession>
<dbReference type="AlphaFoldDB" id="A0A2K3QIB8"/>
<dbReference type="OrthoDB" id="5211263at2759"/>
<evidence type="ECO:0000256" key="1">
    <source>
        <dbReference type="SAM" id="Phobius"/>
    </source>
</evidence>
<comment type="caution">
    <text evidence="2">The sequence shown here is derived from an EMBL/GenBank/DDBJ whole genome shotgun (WGS) entry which is preliminary data.</text>
</comment>
<proteinExistence type="predicted"/>
<evidence type="ECO:0000313" key="2">
    <source>
        <dbReference type="EMBL" id="PNY27265.1"/>
    </source>
</evidence>
<keyword evidence="3" id="KW-1185">Reference proteome</keyword>
<keyword evidence="1" id="KW-1133">Transmembrane helix</keyword>
<feature type="transmembrane region" description="Helical" evidence="1">
    <location>
        <begin position="93"/>
        <end position="118"/>
    </location>
</feature>
<dbReference type="Proteomes" id="UP000236621">
    <property type="component" value="Unassembled WGS sequence"/>
</dbReference>
<protein>
    <submittedName>
        <fullName evidence="2">Uncharacterized protein</fullName>
    </submittedName>
</protein>
<dbReference type="EMBL" id="NRSZ01000438">
    <property type="protein sequence ID" value="PNY27265.1"/>
    <property type="molecule type" value="Genomic_DNA"/>
</dbReference>
<feature type="transmembrane region" description="Helical" evidence="1">
    <location>
        <begin position="24"/>
        <end position="43"/>
    </location>
</feature>
<name>A0A2K3QIB8_9HYPO</name>
<keyword evidence="1" id="KW-0812">Transmembrane</keyword>
<reference evidence="2 3" key="1">
    <citation type="submission" date="2017-08" db="EMBL/GenBank/DDBJ databases">
        <title>Harnessing the power of phylogenomics to disentangle the directionality and signatures of interkingdom host jumping in the parasitic fungal genus Tolypocladium.</title>
        <authorList>
            <person name="Quandt C.A."/>
            <person name="Patterson W."/>
            <person name="Spatafora J.W."/>
        </authorList>
    </citation>
    <scope>NUCLEOTIDE SEQUENCE [LARGE SCALE GENOMIC DNA]</scope>
    <source>
        <strain evidence="2 3">CBS 113982</strain>
    </source>
</reference>
<gene>
    <name evidence="2" type="ORF">TCAP_02815</name>
</gene>
<organism evidence="2 3">
    <name type="scientific">Tolypocladium capitatum</name>
    <dbReference type="NCBI Taxonomy" id="45235"/>
    <lineage>
        <taxon>Eukaryota</taxon>
        <taxon>Fungi</taxon>
        <taxon>Dikarya</taxon>
        <taxon>Ascomycota</taxon>
        <taxon>Pezizomycotina</taxon>
        <taxon>Sordariomycetes</taxon>
        <taxon>Hypocreomycetidae</taxon>
        <taxon>Hypocreales</taxon>
        <taxon>Ophiocordycipitaceae</taxon>
        <taxon>Tolypocladium</taxon>
    </lineage>
</organism>
<keyword evidence="1" id="KW-0472">Membrane</keyword>
<sequence length="140" mass="15591">MANHRAQAQFDRAKWRLALLAPPWALQLLLATSMMALFSWRLGDTVKHYDEREREGETPTIDWEATNIGMSFVAAICTLVEIGRFVGASLTPWTMLFTHVVKLTSASAILALDVVVYVQRSDARHHSLVVLGLGLDVALM</sequence>